<evidence type="ECO:0008006" key="3">
    <source>
        <dbReference type="Google" id="ProtNLM"/>
    </source>
</evidence>
<accession>A0ABW0EC37</accession>
<dbReference type="Proteomes" id="UP001596161">
    <property type="component" value="Unassembled WGS sequence"/>
</dbReference>
<gene>
    <name evidence="1" type="ORF">ACFPIB_15070</name>
</gene>
<reference evidence="2" key="1">
    <citation type="journal article" date="2019" name="Int. J. Syst. Evol. Microbiol.">
        <title>The Global Catalogue of Microorganisms (GCM) 10K type strain sequencing project: providing services to taxonomists for standard genome sequencing and annotation.</title>
        <authorList>
            <consortium name="The Broad Institute Genomics Platform"/>
            <consortium name="The Broad Institute Genome Sequencing Center for Infectious Disease"/>
            <person name="Wu L."/>
            <person name="Ma J."/>
        </authorList>
    </citation>
    <scope>NUCLEOTIDE SEQUENCE [LARGE SCALE GENOMIC DNA]</scope>
    <source>
        <strain evidence="2">KACC 12602</strain>
    </source>
</reference>
<comment type="caution">
    <text evidence="1">The sequence shown here is derived from an EMBL/GenBank/DDBJ whole genome shotgun (WGS) entry which is preliminary data.</text>
</comment>
<dbReference type="EMBL" id="JBHSKT010000010">
    <property type="protein sequence ID" value="MFC5271937.1"/>
    <property type="molecule type" value="Genomic_DNA"/>
</dbReference>
<dbReference type="RefSeq" id="WP_378018295.1">
    <property type="nucleotide sequence ID" value="NZ_JBHSKT010000010.1"/>
</dbReference>
<protein>
    <recommendedName>
        <fullName evidence="3">TraB/GumN family protein</fullName>
    </recommendedName>
</protein>
<organism evidence="1 2">
    <name type="scientific">Adhaeribacter terreus</name>
    <dbReference type="NCBI Taxonomy" id="529703"/>
    <lineage>
        <taxon>Bacteria</taxon>
        <taxon>Pseudomonadati</taxon>
        <taxon>Bacteroidota</taxon>
        <taxon>Cytophagia</taxon>
        <taxon>Cytophagales</taxon>
        <taxon>Hymenobacteraceae</taxon>
        <taxon>Adhaeribacter</taxon>
    </lineage>
</organism>
<proteinExistence type="predicted"/>
<keyword evidence="2" id="KW-1185">Reference proteome</keyword>
<sequence length="296" mass="33630">MKKPFLFLSLLVIPAWGFRSTDINKANKAAITSCETKILSYTGWKETPKTKWNLEIKTRNSGQLTYFGAEHSDKPEHSQFKKIKAEFLKTQPTLVFFEGPNRGIATSETETIKQFGESGYVRFLANNANVKVQSLEPNPQDEIRYLMETGNYSAEQVKLFFVLRETARLRDRKNVTGQALKTSISQLLQKANAMFPEFKTVITDTTELQTAYAKYWTAPQNWTQAPSAWFDPKGNAEQTGGKFTHDINRLSSEFRNVHMYRILSEAVQNGEKVFAVVGRNHVPMQAEALKCSLKGL</sequence>
<evidence type="ECO:0000313" key="2">
    <source>
        <dbReference type="Proteomes" id="UP001596161"/>
    </source>
</evidence>
<evidence type="ECO:0000313" key="1">
    <source>
        <dbReference type="EMBL" id="MFC5271937.1"/>
    </source>
</evidence>
<name>A0ABW0EC37_9BACT</name>